<dbReference type="EMBL" id="CM037023">
    <property type="protein sequence ID" value="KAH7665102.1"/>
    <property type="molecule type" value="Genomic_DNA"/>
</dbReference>
<evidence type="ECO:0000313" key="2">
    <source>
        <dbReference type="Proteomes" id="UP000827976"/>
    </source>
</evidence>
<organism evidence="1 2">
    <name type="scientific">Dioscorea alata</name>
    <name type="common">Purple yam</name>
    <dbReference type="NCBI Taxonomy" id="55571"/>
    <lineage>
        <taxon>Eukaryota</taxon>
        <taxon>Viridiplantae</taxon>
        <taxon>Streptophyta</taxon>
        <taxon>Embryophyta</taxon>
        <taxon>Tracheophyta</taxon>
        <taxon>Spermatophyta</taxon>
        <taxon>Magnoliopsida</taxon>
        <taxon>Liliopsida</taxon>
        <taxon>Dioscoreales</taxon>
        <taxon>Dioscoreaceae</taxon>
        <taxon>Dioscorea</taxon>
    </lineage>
</organism>
<comment type="caution">
    <text evidence="1">The sequence shown here is derived from an EMBL/GenBank/DDBJ whole genome shotgun (WGS) entry which is preliminary data.</text>
</comment>
<sequence>MPVLLLILLLLLVPPPAPAPAFAQNLSSGSDLAGLFSLRASLGLRSRDWPRRADPCTSWSGVSCRSGRVRSLTLSGLRRTRLGRISPRFAVDGLQKISLLETFNSSGFSLPGSIPEWFGSRLPRSLTVLDLSRCDITGSIPDSLGGISRLVRLSLAGNRITGAITPSLSRLSNLTLLDLSSNLLSGSIPSSFGTLTNLQTLILSSNSLSGSIPPQLGNLSRLASLNLSLNSLLGSLPVDLTNLRSLQLLDLAGNSLSGTLSKSFFSRLSQLRSISLSRNDFSGEIPESLWSLPALEFADLSHNNFTGRLPELAPINAGSGINVTGGSFKLSNNSYYGPIPSVFGILFARYSVVDLSVNYFQGSEPVGYGSKNTSFVGNCFQDALEQRSTAECSAFYAKQGLPFDDPTTASGPSASPGRKKGWNVKYILIGVFSGIAFLVLVVIVVVFCIMRRGGLAAERRERSANVVPSGGPLPPAGLSVNPSAVGDSFTYDQLFRATSEFSDANLIKHGHSGDLYHGVLEGGAHVVVKKIDLLTVKKEAYVVELDLFTKASHTRLVPLLGHCLEKENEKFLVYKFMPNGDLSSALYRKNGSEEDGLQSLDWITRLKIATGLAEALCFLHHECNPPLVHRDVQASSILLDDKFEVRLGSLSEASVQEGDGHQKVITRLLRRSQTSEAGNFGSPSPTCAYDVYCLGKVLLELVTGKLGMSGSNNVTTNEWLDHTLPYIHIYDKELVIKILDPSLIVDEDLLEEVWAMAIVAKSCLNPKPSKRPLMRYILKALENPLKVVREENSSGSGRLRATSSRGSWNAAIFGSWRRSSSDIAMPPRDDRGLRRSGTMGSQGSGGEHSFNHKRPSREIFPEPTARETYD</sequence>
<keyword evidence="2" id="KW-1185">Reference proteome</keyword>
<protein>
    <submittedName>
        <fullName evidence="1">Non-specific serine/threonine protein kinase protein</fullName>
        <ecNumber evidence="1">2.7.11.1</ecNumber>
    </submittedName>
</protein>
<evidence type="ECO:0000313" key="1">
    <source>
        <dbReference type="EMBL" id="KAH7665102.1"/>
    </source>
</evidence>
<proteinExistence type="predicted"/>
<keyword evidence="1" id="KW-0418">Kinase</keyword>
<keyword evidence="1" id="KW-0808">Transferase</keyword>
<keyword evidence="1" id="KW-0723">Serine/threonine-protein kinase</keyword>
<dbReference type="EC" id="2.7.11.1" evidence="1"/>
<gene>
    <name evidence="1" type="ORF">IHE45_13G010400</name>
</gene>
<reference evidence="2" key="1">
    <citation type="journal article" date="2022" name="Nat. Commun.">
        <title>Chromosome evolution and the genetic basis of agronomically important traits in greater yam.</title>
        <authorList>
            <person name="Bredeson J.V."/>
            <person name="Lyons J.B."/>
            <person name="Oniyinde I.O."/>
            <person name="Okereke N.R."/>
            <person name="Kolade O."/>
            <person name="Nnabue I."/>
            <person name="Nwadili C.O."/>
            <person name="Hribova E."/>
            <person name="Parker M."/>
            <person name="Nwogha J."/>
            <person name="Shu S."/>
            <person name="Carlson J."/>
            <person name="Kariba R."/>
            <person name="Muthemba S."/>
            <person name="Knop K."/>
            <person name="Barton G.J."/>
            <person name="Sherwood A.V."/>
            <person name="Lopez-Montes A."/>
            <person name="Asiedu R."/>
            <person name="Jamnadass R."/>
            <person name="Muchugi A."/>
            <person name="Goodstein D."/>
            <person name="Egesi C.N."/>
            <person name="Featherston J."/>
            <person name="Asfaw A."/>
            <person name="Simpson G.G."/>
            <person name="Dolezel J."/>
            <person name="Hendre P.S."/>
            <person name="Van Deynze A."/>
            <person name="Kumar P.L."/>
            <person name="Obidiegwu J.E."/>
            <person name="Bhattacharjee R."/>
            <person name="Rokhsar D.S."/>
        </authorList>
    </citation>
    <scope>NUCLEOTIDE SEQUENCE [LARGE SCALE GENOMIC DNA]</scope>
    <source>
        <strain evidence="2">cv. TDa95/00328</strain>
    </source>
</reference>
<accession>A0ACB7UW78</accession>
<name>A0ACB7UW78_DIOAL</name>
<dbReference type="Proteomes" id="UP000827976">
    <property type="component" value="Chromosome 13"/>
</dbReference>